<comment type="similarity">
    <text evidence="1">Belongs to the UPF0167 family.</text>
</comment>
<evidence type="ECO:0000256" key="1">
    <source>
        <dbReference type="ARBA" id="ARBA00008525"/>
    </source>
</evidence>
<sequence>MIFAHILGMWGQRNWKRWAPADEVITKYEERDEYADIREYLVKAGSLAGYLFQCLHCQKYHIWVDAD</sequence>
<dbReference type="Proteomes" id="UP001597362">
    <property type="component" value="Unassembled WGS sequence"/>
</dbReference>
<evidence type="ECO:0000313" key="2">
    <source>
        <dbReference type="EMBL" id="MFD2114823.1"/>
    </source>
</evidence>
<keyword evidence="3" id="KW-1185">Reference proteome</keyword>
<proteinExistence type="inferred from homology"/>
<evidence type="ECO:0000313" key="3">
    <source>
        <dbReference type="Proteomes" id="UP001597362"/>
    </source>
</evidence>
<dbReference type="EMBL" id="JBHUHO010000010">
    <property type="protein sequence ID" value="MFD2114823.1"/>
    <property type="molecule type" value="Genomic_DNA"/>
</dbReference>
<name>A0ABW4YH85_9BACL</name>
<organism evidence="2 3">
    <name type="scientific">Paenibacillus yanchengensis</name>
    <dbReference type="NCBI Taxonomy" id="2035833"/>
    <lineage>
        <taxon>Bacteria</taxon>
        <taxon>Bacillati</taxon>
        <taxon>Bacillota</taxon>
        <taxon>Bacilli</taxon>
        <taxon>Bacillales</taxon>
        <taxon>Paenibacillaceae</taxon>
        <taxon>Paenibacillus</taxon>
    </lineage>
</organism>
<dbReference type="InterPro" id="IPR005363">
    <property type="entry name" value="UPF0167"/>
</dbReference>
<dbReference type="RefSeq" id="WP_377769849.1">
    <property type="nucleotide sequence ID" value="NZ_JBHUHO010000010.1"/>
</dbReference>
<protein>
    <submittedName>
        <fullName evidence="2">CbrC family protein</fullName>
    </submittedName>
</protein>
<reference evidence="3" key="1">
    <citation type="journal article" date="2019" name="Int. J. Syst. Evol. Microbiol.">
        <title>The Global Catalogue of Microorganisms (GCM) 10K type strain sequencing project: providing services to taxonomists for standard genome sequencing and annotation.</title>
        <authorList>
            <consortium name="The Broad Institute Genomics Platform"/>
            <consortium name="The Broad Institute Genome Sequencing Center for Infectious Disease"/>
            <person name="Wu L."/>
            <person name="Ma J."/>
        </authorList>
    </citation>
    <scope>NUCLEOTIDE SEQUENCE [LARGE SCALE GENOMIC DNA]</scope>
    <source>
        <strain evidence="3">GH52</strain>
    </source>
</reference>
<dbReference type="Pfam" id="PF03691">
    <property type="entry name" value="UPF0167"/>
    <property type="match status" value="1"/>
</dbReference>
<gene>
    <name evidence="2" type="ORF">ACFSJH_03595</name>
</gene>
<accession>A0ABW4YH85</accession>
<comment type="caution">
    <text evidence="2">The sequence shown here is derived from an EMBL/GenBank/DDBJ whole genome shotgun (WGS) entry which is preliminary data.</text>
</comment>